<evidence type="ECO:0000313" key="2">
    <source>
        <dbReference type="EMBL" id="OGN09434.1"/>
    </source>
</evidence>
<dbReference type="Proteomes" id="UP000177167">
    <property type="component" value="Unassembled WGS sequence"/>
</dbReference>
<evidence type="ECO:0000256" key="1">
    <source>
        <dbReference type="SAM" id="SignalP"/>
    </source>
</evidence>
<name>A0A1F8F8E5_9BACT</name>
<proteinExistence type="predicted"/>
<protein>
    <recommendedName>
        <fullName evidence="4">Outer membrane protein beta-barrel domain-containing protein</fullName>
    </recommendedName>
</protein>
<feature type="chain" id="PRO_5009535487" description="Outer membrane protein beta-barrel domain-containing protein" evidence="1">
    <location>
        <begin position="22"/>
        <end position="200"/>
    </location>
</feature>
<dbReference type="AlphaFoldDB" id="A0A1F8F8E5"/>
<sequence length="200" mass="22229">MKRALLVLAVLMTVATGNAWAQGNADAEGQKTNDNDRKGFHLEVFSGPIFGVNNLLRSENFDELLFLFVGPLVNRTVVESDPKLYATFPLVDFTFARGSSEWKRCKSWTIGSAPCYKIEAADGEKRTEPKYYKPNWSFSGFGLGLVWGNNNGILQLRLPVVGRRIVNNLWLTTGVGIMPFAKENHFGFTIGVQSSVLPRP</sequence>
<dbReference type="EMBL" id="MGJP01000036">
    <property type="protein sequence ID" value="OGN09434.1"/>
    <property type="molecule type" value="Genomic_DNA"/>
</dbReference>
<evidence type="ECO:0008006" key="4">
    <source>
        <dbReference type="Google" id="ProtNLM"/>
    </source>
</evidence>
<keyword evidence="1" id="KW-0732">Signal</keyword>
<reference evidence="2 3" key="1">
    <citation type="journal article" date="2016" name="Nat. Commun.">
        <title>Thousands of microbial genomes shed light on interconnected biogeochemical processes in an aquifer system.</title>
        <authorList>
            <person name="Anantharaman K."/>
            <person name="Brown C.T."/>
            <person name="Hug L.A."/>
            <person name="Sharon I."/>
            <person name="Castelle C.J."/>
            <person name="Probst A.J."/>
            <person name="Thomas B.C."/>
            <person name="Singh A."/>
            <person name="Wilkins M.J."/>
            <person name="Karaoz U."/>
            <person name="Brodie E.L."/>
            <person name="Williams K.H."/>
            <person name="Hubbard S.S."/>
            <person name="Banfield J.F."/>
        </authorList>
    </citation>
    <scope>NUCLEOTIDE SEQUENCE [LARGE SCALE GENOMIC DNA]</scope>
</reference>
<organism evidence="2 3">
    <name type="scientific">Candidatus Yanofskybacteria bacterium RIFCSPHIGHO2_02_FULL_41_11</name>
    <dbReference type="NCBI Taxonomy" id="1802675"/>
    <lineage>
        <taxon>Bacteria</taxon>
        <taxon>Candidatus Yanofskyibacteriota</taxon>
    </lineage>
</organism>
<evidence type="ECO:0000313" key="3">
    <source>
        <dbReference type="Proteomes" id="UP000177167"/>
    </source>
</evidence>
<comment type="caution">
    <text evidence="2">The sequence shown here is derived from an EMBL/GenBank/DDBJ whole genome shotgun (WGS) entry which is preliminary data.</text>
</comment>
<feature type="signal peptide" evidence="1">
    <location>
        <begin position="1"/>
        <end position="21"/>
    </location>
</feature>
<accession>A0A1F8F8E5</accession>
<gene>
    <name evidence="2" type="ORF">A3J46_01365</name>
</gene>